<comment type="caution">
    <text evidence="1">The sequence shown here is derived from an EMBL/GenBank/DDBJ whole genome shotgun (WGS) entry which is preliminary data.</text>
</comment>
<dbReference type="Proteomes" id="UP000054703">
    <property type="component" value="Unassembled WGS sequence"/>
</dbReference>
<gene>
    <name evidence="1" type="ORF">Lsan_3364</name>
</gene>
<dbReference type="CDD" id="cd22644">
    <property type="entry name" value="DotZ"/>
    <property type="match status" value="1"/>
</dbReference>
<dbReference type="RefSeq" id="WP_058515287.1">
    <property type="nucleotide sequence ID" value="NZ_CAAAIH010000005.1"/>
</dbReference>
<organism evidence="1 2">
    <name type="scientific">Legionella santicrucis</name>
    <dbReference type="NCBI Taxonomy" id="45074"/>
    <lineage>
        <taxon>Bacteria</taxon>
        <taxon>Pseudomonadati</taxon>
        <taxon>Pseudomonadota</taxon>
        <taxon>Gammaproteobacteria</taxon>
        <taxon>Legionellales</taxon>
        <taxon>Legionellaceae</taxon>
        <taxon>Legionella</taxon>
    </lineage>
</organism>
<reference evidence="1 2" key="1">
    <citation type="submission" date="2015-11" db="EMBL/GenBank/DDBJ databases">
        <title>Genomic analysis of 38 Legionella species identifies large and diverse effector repertoires.</title>
        <authorList>
            <person name="Burstein D."/>
            <person name="Amaro F."/>
            <person name="Zusman T."/>
            <person name="Lifshitz Z."/>
            <person name="Cohen O."/>
            <person name="Gilbert J.A."/>
            <person name="Pupko T."/>
            <person name="Shuman H.A."/>
            <person name="Segal G."/>
        </authorList>
    </citation>
    <scope>NUCLEOTIDE SEQUENCE [LARGE SCALE GENOMIC DNA]</scope>
    <source>
        <strain evidence="1 2">SC-63-C7</strain>
    </source>
</reference>
<dbReference type="AlphaFoldDB" id="A0A0W0YGQ8"/>
<accession>A0A0W0YGQ8</accession>
<dbReference type="InterPro" id="IPR049719">
    <property type="entry name" value="DotZ-like"/>
</dbReference>
<evidence type="ECO:0000313" key="1">
    <source>
        <dbReference type="EMBL" id="KTD55812.1"/>
    </source>
</evidence>
<dbReference type="Pfam" id="PF23129">
    <property type="entry name" value="DotZ"/>
    <property type="match status" value="1"/>
</dbReference>
<dbReference type="STRING" id="45074.Lsan_3364"/>
<keyword evidence="2" id="KW-1185">Reference proteome</keyword>
<evidence type="ECO:0000313" key="2">
    <source>
        <dbReference type="Proteomes" id="UP000054703"/>
    </source>
</evidence>
<dbReference type="EMBL" id="LNYU01000085">
    <property type="protein sequence ID" value="KTD55812.1"/>
    <property type="molecule type" value="Genomic_DNA"/>
</dbReference>
<proteinExistence type="predicted"/>
<protein>
    <submittedName>
        <fullName evidence="1">Uncharacterized protein</fullName>
    </submittedName>
</protein>
<name>A0A0W0YGQ8_9GAMM</name>
<sequence length="295" mass="34205">MNGEEVNNELSHWFSTYGVITAERILGKYQVNLEHAELVEAIKTPTSFYRRLVQVPLRNVLNGIILEQANDYHVYAQKLFIDYLLSGESAKDEEAQGAVTREALERERQQLISLGDEFHKIHGQHDYLIAESQSVLIKVTHLFNSEMEKAINALRAPLKTADFSGPKSETRKAIRHALIYCNKMDNQTEENKFDFIEKMNEILKVSLSQDLKARMVFNLEKIFKIESDFNAQIREYIVKAEEIFESANSFRDQFYDTILRVVDLLKFLPDYKIDPEQDAINREPLYFDKSIGSAK</sequence>
<dbReference type="OrthoDB" id="5649041at2"/>
<dbReference type="PATRIC" id="fig|45074.5.peg.3613"/>